<dbReference type="InterPro" id="IPR036525">
    <property type="entry name" value="Tubulin/FtsZ_GTPase_sf"/>
</dbReference>
<proteinExistence type="predicted"/>
<dbReference type="EMBL" id="JACJHX010000013">
    <property type="protein sequence ID" value="MBA9028321.1"/>
    <property type="molecule type" value="Genomic_DNA"/>
</dbReference>
<evidence type="ECO:0000313" key="5">
    <source>
        <dbReference type="Proteomes" id="UP000626697"/>
    </source>
</evidence>
<dbReference type="InterPro" id="IPR003008">
    <property type="entry name" value="Tubulin_FtsZ_GTPase"/>
</dbReference>
<keyword evidence="5" id="KW-1185">Reference proteome</keyword>
<keyword evidence="4" id="KW-0132">Cell division</keyword>
<gene>
    <name evidence="4" type="ORF">HNP81_003641</name>
</gene>
<dbReference type="SUPFAM" id="SSF52490">
    <property type="entry name" value="Tubulin nucleotide-binding domain-like"/>
    <property type="match status" value="1"/>
</dbReference>
<protein>
    <submittedName>
        <fullName evidence="4">Cell division GTPase FtsZ</fullName>
    </submittedName>
</protein>
<dbReference type="PANTHER" id="PTHR30314">
    <property type="entry name" value="CELL DIVISION PROTEIN FTSZ-RELATED"/>
    <property type="match status" value="1"/>
</dbReference>
<accession>A0ABR6CTG7</accession>
<dbReference type="PANTHER" id="PTHR30314:SF3">
    <property type="entry name" value="MITOCHONDRIAL DIVISION PROTEIN FSZA"/>
    <property type="match status" value="1"/>
</dbReference>
<comment type="caution">
    <text evidence="4">The sequence shown here is derived from an EMBL/GenBank/DDBJ whole genome shotgun (WGS) entry which is preliminary data.</text>
</comment>
<keyword evidence="4" id="KW-0131">Cell cycle</keyword>
<dbReference type="Proteomes" id="UP000626697">
    <property type="component" value="Unassembled WGS sequence"/>
</dbReference>
<name>A0ABR6CTG7_9BACI</name>
<dbReference type="PRINTS" id="PR00423">
    <property type="entry name" value="CELLDVISFTSZ"/>
</dbReference>
<dbReference type="Gene3D" id="3.40.50.1440">
    <property type="entry name" value="Tubulin/FtsZ, GTPase domain"/>
    <property type="match status" value="1"/>
</dbReference>
<dbReference type="InterPro" id="IPR045061">
    <property type="entry name" value="FtsZ/CetZ"/>
</dbReference>
<dbReference type="Pfam" id="PF00091">
    <property type="entry name" value="Tubulin"/>
    <property type="match status" value="1"/>
</dbReference>
<keyword evidence="2" id="KW-0342">GTP-binding</keyword>
<organism evidence="4 5">
    <name type="scientific">Peribacillus huizhouensis</name>
    <dbReference type="NCBI Taxonomy" id="1501239"/>
    <lineage>
        <taxon>Bacteria</taxon>
        <taxon>Bacillati</taxon>
        <taxon>Bacillota</taxon>
        <taxon>Bacilli</taxon>
        <taxon>Bacillales</taxon>
        <taxon>Bacillaceae</taxon>
        <taxon>Peribacillus</taxon>
    </lineage>
</organism>
<dbReference type="GO" id="GO:0051301">
    <property type="term" value="P:cell division"/>
    <property type="evidence" value="ECO:0007669"/>
    <property type="project" value="UniProtKB-KW"/>
</dbReference>
<feature type="domain" description="Tubulin/FtsZ GTPase" evidence="3">
    <location>
        <begin position="2"/>
        <end position="63"/>
    </location>
</feature>
<evidence type="ECO:0000256" key="2">
    <source>
        <dbReference type="ARBA" id="ARBA00023134"/>
    </source>
</evidence>
<keyword evidence="1" id="KW-0547">Nucleotide-binding</keyword>
<sequence>MVFVTAGMGGGIGTGATPAIAQIARELDILTIGVVTLSFALEGYKRATQAAVGIASMKKAVDT</sequence>
<evidence type="ECO:0000259" key="3">
    <source>
        <dbReference type="Pfam" id="PF00091"/>
    </source>
</evidence>
<reference evidence="4 5" key="1">
    <citation type="submission" date="2020-08" db="EMBL/GenBank/DDBJ databases">
        <title>Genomic Encyclopedia of Type Strains, Phase IV (KMG-IV): sequencing the most valuable type-strain genomes for metagenomic binning, comparative biology and taxonomic classification.</title>
        <authorList>
            <person name="Goeker M."/>
        </authorList>
    </citation>
    <scope>NUCLEOTIDE SEQUENCE [LARGE SCALE GENOMIC DNA]</scope>
    <source>
        <strain evidence="4 5">DSM 105481</strain>
    </source>
</reference>
<evidence type="ECO:0000256" key="1">
    <source>
        <dbReference type="ARBA" id="ARBA00022741"/>
    </source>
</evidence>
<evidence type="ECO:0000313" key="4">
    <source>
        <dbReference type="EMBL" id="MBA9028321.1"/>
    </source>
</evidence>